<dbReference type="InterPro" id="IPR003724">
    <property type="entry name" value="CblAdoTrfase_CobA"/>
</dbReference>
<evidence type="ECO:0000256" key="2">
    <source>
        <dbReference type="ARBA" id="ARBA00007487"/>
    </source>
</evidence>
<gene>
    <name evidence="10" type="ORF">ENK44_08155</name>
</gene>
<accession>A0A7V4UDK8</accession>
<organism evidence="10">
    <name type="scientific">Caldithrix abyssi</name>
    <dbReference type="NCBI Taxonomy" id="187145"/>
    <lineage>
        <taxon>Bacteria</taxon>
        <taxon>Pseudomonadati</taxon>
        <taxon>Calditrichota</taxon>
        <taxon>Calditrichia</taxon>
        <taxon>Calditrichales</taxon>
        <taxon>Calditrichaceae</taxon>
        <taxon>Caldithrix</taxon>
    </lineage>
</organism>
<sequence length="177" mass="19969">MPLEKGYIQVYTGNGKGKTTAAIGLAVRALGSGLRILFVQFMKDYPYGEVNILKDLSPNLVLRRYGNDAFVFRMESPPKKMMEEVKNGLNEAERDMVSGKFDIVILDEILVSVYFGLFSEKEVINFLKKKPDTVEIVLTGRYSTEAIDQRADLLTEMKEIKHYYATTGVLARKGIES</sequence>
<comment type="function">
    <text evidence="4">Required for both de novo synthesis of the corrin ring for the assimilation of exogenous corrinoids. Participates in the adenosylation of a variety of incomplete and complete corrinoids.</text>
</comment>
<dbReference type="GO" id="GO:0009236">
    <property type="term" value="P:cobalamin biosynthetic process"/>
    <property type="evidence" value="ECO:0007669"/>
    <property type="project" value="InterPro"/>
</dbReference>
<evidence type="ECO:0000256" key="4">
    <source>
        <dbReference type="ARBA" id="ARBA00024929"/>
    </source>
</evidence>
<dbReference type="Proteomes" id="UP000885779">
    <property type="component" value="Unassembled WGS sequence"/>
</dbReference>
<evidence type="ECO:0000256" key="6">
    <source>
        <dbReference type="ARBA" id="ARBA00033334"/>
    </source>
</evidence>
<dbReference type="PIRSF" id="PIRSF015617">
    <property type="entry name" value="Adensltrnsf_CobA"/>
    <property type="match status" value="1"/>
</dbReference>
<protein>
    <recommendedName>
        <fullName evidence="3">corrinoid adenosyltransferase</fullName>
        <ecNumber evidence="3">2.5.1.17</ecNumber>
    </recommendedName>
    <alternativeName>
        <fullName evidence="5">Cob(II)alamin adenosyltransferase</fullName>
    </alternativeName>
    <alternativeName>
        <fullName evidence="7">Cob(II)yrinic acid a,c-diamide adenosyltransferase</fullName>
    </alternativeName>
    <alternativeName>
        <fullName evidence="6">Cobinamide/cobalamin adenosyltransferase</fullName>
    </alternativeName>
</protein>
<dbReference type="Pfam" id="PF02572">
    <property type="entry name" value="CobA_CobO_BtuR"/>
    <property type="match status" value="1"/>
</dbReference>
<evidence type="ECO:0000256" key="1">
    <source>
        <dbReference type="ARBA" id="ARBA00005121"/>
    </source>
</evidence>
<dbReference type="GO" id="GO:0008817">
    <property type="term" value="F:corrinoid adenosyltransferase activity"/>
    <property type="evidence" value="ECO:0007669"/>
    <property type="project" value="UniProtKB-EC"/>
</dbReference>
<dbReference type="PANTHER" id="PTHR46638">
    <property type="entry name" value="CORRINOID ADENOSYLTRANSFERASE"/>
    <property type="match status" value="1"/>
</dbReference>
<evidence type="ECO:0000256" key="5">
    <source>
        <dbReference type="ARBA" id="ARBA00031529"/>
    </source>
</evidence>
<comment type="catalytic activity">
    <reaction evidence="9">
        <text>2 cob(II)alamin + reduced [electron-transfer flavoprotein] + 2 ATP = 2 adenosylcob(III)alamin + 2 triphosphate + oxidized [electron-transfer flavoprotein] + 3 H(+)</text>
        <dbReference type="Rhea" id="RHEA:28671"/>
        <dbReference type="Rhea" id="RHEA-COMP:10685"/>
        <dbReference type="Rhea" id="RHEA-COMP:10686"/>
        <dbReference type="ChEBI" id="CHEBI:15378"/>
        <dbReference type="ChEBI" id="CHEBI:16304"/>
        <dbReference type="ChEBI" id="CHEBI:18036"/>
        <dbReference type="ChEBI" id="CHEBI:18408"/>
        <dbReference type="ChEBI" id="CHEBI:30616"/>
        <dbReference type="ChEBI" id="CHEBI:57692"/>
        <dbReference type="ChEBI" id="CHEBI:58307"/>
        <dbReference type="EC" id="2.5.1.17"/>
    </reaction>
</comment>
<dbReference type="PANTHER" id="PTHR46638:SF1">
    <property type="entry name" value="CORRINOID ADENOSYLTRANSFERASE"/>
    <property type="match status" value="1"/>
</dbReference>
<dbReference type="EMBL" id="DRQG01000077">
    <property type="protein sequence ID" value="HGY55657.1"/>
    <property type="molecule type" value="Genomic_DNA"/>
</dbReference>
<reference evidence="10" key="1">
    <citation type="journal article" date="2020" name="mSystems">
        <title>Genome- and Community-Level Interaction Insights into Carbon Utilization and Element Cycling Functions of Hydrothermarchaeota in Hydrothermal Sediment.</title>
        <authorList>
            <person name="Zhou Z."/>
            <person name="Liu Y."/>
            <person name="Xu W."/>
            <person name="Pan J."/>
            <person name="Luo Z.H."/>
            <person name="Li M."/>
        </authorList>
    </citation>
    <scope>NUCLEOTIDE SEQUENCE [LARGE SCALE GENOMIC DNA]</scope>
    <source>
        <strain evidence="10">HyVt-577</strain>
    </source>
</reference>
<dbReference type="EC" id="2.5.1.17" evidence="3"/>
<dbReference type="SUPFAM" id="SSF52540">
    <property type="entry name" value="P-loop containing nucleoside triphosphate hydrolases"/>
    <property type="match status" value="1"/>
</dbReference>
<proteinExistence type="inferred from homology"/>
<dbReference type="InterPro" id="IPR027417">
    <property type="entry name" value="P-loop_NTPase"/>
</dbReference>
<evidence type="ECO:0000256" key="7">
    <source>
        <dbReference type="ARBA" id="ARBA00033354"/>
    </source>
</evidence>
<name>A0A7V4UDK8_CALAY</name>
<dbReference type="CDD" id="cd00561">
    <property type="entry name" value="CobA_ACA"/>
    <property type="match status" value="1"/>
</dbReference>
<comment type="caution">
    <text evidence="10">The sequence shown here is derived from an EMBL/GenBank/DDBJ whole genome shotgun (WGS) entry which is preliminary data.</text>
</comment>
<evidence type="ECO:0000313" key="10">
    <source>
        <dbReference type="EMBL" id="HGY55657.1"/>
    </source>
</evidence>
<evidence type="ECO:0000256" key="8">
    <source>
        <dbReference type="ARBA" id="ARBA00048555"/>
    </source>
</evidence>
<dbReference type="AlphaFoldDB" id="A0A7V4UDK8"/>
<dbReference type="GO" id="GO:0005524">
    <property type="term" value="F:ATP binding"/>
    <property type="evidence" value="ECO:0007669"/>
    <property type="project" value="InterPro"/>
</dbReference>
<comment type="similarity">
    <text evidence="2">Belongs to the Cob(I)alamin adenosyltransferase family.</text>
</comment>
<comment type="catalytic activity">
    <reaction evidence="8">
        <text>2 cob(II)yrinate a,c diamide + reduced [electron-transfer flavoprotein] + 2 ATP = 2 adenosylcob(III)yrinate a,c-diamide + 2 triphosphate + oxidized [electron-transfer flavoprotein] + 3 H(+)</text>
        <dbReference type="Rhea" id="RHEA:11528"/>
        <dbReference type="Rhea" id="RHEA-COMP:10685"/>
        <dbReference type="Rhea" id="RHEA-COMP:10686"/>
        <dbReference type="ChEBI" id="CHEBI:15378"/>
        <dbReference type="ChEBI" id="CHEBI:18036"/>
        <dbReference type="ChEBI" id="CHEBI:30616"/>
        <dbReference type="ChEBI" id="CHEBI:57692"/>
        <dbReference type="ChEBI" id="CHEBI:58307"/>
        <dbReference type="ChEBI" id="CHEBI:58503"/>
        <dbReference type="ChEBI" id="CHEBI:58537"/>
        <dbReference type="EC" id="2.5.1.17"/>
    </reaction>
</comment>
<dbReference type="Gene3D" id="3.40.50.300">
    <property type="entry name" value="P-loop containing nucleotide triphosphate hydrolases"/>
    <property type="match status" value="1"/>
</dbReference>
<comment type="pathway">
    <text evidence="1">Cofactor biosynthesis; adenosylcobalamin biosynthesis; adenosylcobalamin from cob(II)yrinate a,c-diamide: step 2/7.</text>
</comment>
<evidence type="ECO:0000256" key="3">
    <source>
        <dbReference type="ARBA" id="ARBA00012454"/>
    </source>
</evidence>
<evidence type="ECO:0000256" key="9">
    <source>
        <dbReference type="ARBA" id="ARBA00048692"/>
    </source>
</evidence>